<comment type="subcellular location">
    <subcellularLocation>
        <location evidence="1">Nucleus</location>
    </subcellularLocation>
</comment>
<evidence type="ECO:0000313" key="4">
    <source>
        <dbReference type="WBParaSite" id="MhA1_Contig755.frz3.gene4"/>
    </source>
</evidence>
<dbReference type="AlphaFoldDB" id="A0A1I8BYZ2"/>
<name>A0A1I8BYZ2_MELHA</name>
<dbReference type="InterPro" id="IPR007889">
    <property type="entry name" value="HTH_Psq"/>
</dbReference>
<feature type="domain" description="HTH psq-type" evidence="2">
    <location>
        <begin position="6"/>
        <end position="54"/>
    </location>
</feature>
<protein>
    <submittedName>
        <fullName evidence="4">HTH psq-type domain-containing protein</fullName>
    </submittedName>
</protein>
<dbReference type="Gene3D" id="1.10.10.60">
    <property type="entry name" value="Homeodomain-like"/>
    <property type="match status" value="1"/>
</dbReference>
<dbReference type="SUPFAM" id="SSF46689">
    <property type="entry name" value="Homeodomain-like"/>
    <property type="match status" value="1"/>
</dbReference>
<dbReference type="GO" id="GO:0005634">
    <property type="term" value="C:nucleus"/>
    <property type="evidence" value="ECO:0007669"/>
    <property type="project" value="UniProtKB-SubCell"/>
</dbReference>
<evidence type="ECO:0000313" key="3">
    <source>
        <dbReference type="Proteomes" id="UP000095281"/>
    </source>
</evidence>
<dbReference type="GO" id="GO:0003677">
    <property type="term" value="F:DNA binding"/>
    <property type="evidence" value="ECO:0007669"/>
    <property type="project" value="InterPro"/>
</dbReference>
<keyword evidence="3" id="KW-1185">Reference proteome</keyword>
<evidence type="ECO:0000256" key="1">
    <source>
        <dbReference type="ARBA" id="ARBA00004123"/>
    </source>
</evidence>
<proteinExistence type="predicted"/>
<evidence type="ECO:0000259" key="2">
    <source>
        <dbReference type="Pfam" id="PF04218"/>
    </source>
</evidence>
<reference evidence="4" key="1">
    <citation type="submission" date="2016-11" db="UniProtKB">
        <authorList>
            <consortium name="WormBaseParasite"/>
        </authorList>
    </citation>
    <scope>IDENTIFICATION</scope>
</reference>
<dbReference type="WBParaSite" id="MhA1_Contig755.frz3.gene4">
    <property type="protein sequence ID" value="MhA1_Contig755.frz3.gene4"/>
    <property type="gene ID" value="MhA1_Contig755.frz3.gene4"/>
</dbReference>
<accession>A0A1I8BYZ2</accession>
<dbReference type="Pfam" id="PF04218">
    <property type="entry name" value="CENP-B_N"/>
    <property type="match status" value="1"/>
</dbReference>
<dbReference type="Proteomes" id="UP000095281">
    <property type="component" value="Unplaced"/>
</dbReference>
<dbReference type="InterPro" id="IPR009057">
    <property type="entry name" value="Homeodomain-like_sf"/>
</dbReference>
<sequence length="189" mass="21524">MSSPNRKRSKITLETKKKIIDVSANQNSTELGKQFELPPSTIRRILQNKRSILNALEQGNEAKRIVLRPVKHEKEAMEGDLAEYLAVDQDVVIGGDLTFTEIAQIFSGSTQVNEEDNEGDEDVTEIEDTTPPVTLREAYDSLNILQRYVDQNPGEGRMKKCDALEDILFEDRAKNLKQKKLFDYFSPHK</sequence>
<organism evidence="3 4">
    <name type="scientific">Meloidogyne hapla</name>
    <name type="common">Root-knot nematode worm</name>
    <dbReference type="NCBI Taxonomy" id="6305"/>
    <lineage>
        <taxon>Eukaryota</taxon>
        <taxon>Metazoa</taxon>
        <taxon>Ecdysozoa</taxon>
        <taxon>Nematoda</taxon>
        <taxon>Chromadorea</taxon>
        <taxon>Rhabditida</taxon>
        <taxon>Tylenchina</taxon>
        <taxon>Tylenchomorpha</taxon>
        <taxon>Tylenchoidea</taxon>
        <taxon>Meloidogynidae</taxon>
        <taxon>Meloidogyninae</taxon>
        <taxon>Meloidogyne</taxon>
    </lineage>
</organism>